<evidence type="ECO:0000313" key="3">
    <source>
        <dbReference type="EMBL" id="HHM95680.1"/>
    </source>
</evidence>
<feature type="chain" id="PRO_5027930903" evidence="1">
    <location>
        <begin position="19"/>
        <end position="360"/>
    </location>
</feature>
<keyword evidence="1" id="KW-0732">Signal</keyword>
<reference evidence="3" key="1">
    <citation type="journal article" date="2020" name="mSystems">
        <title>Genome- and Community-Level Interaction Insights into Carbon Utilization and Element Cycling Functions of Hydrothermarchaeota in Hydrothermal Sediment.</title>
        <authorList>
            <person name="Zhou Z."/>
            <person name="Liu Y."/>
            <person name="Xu W."/>
            <person name="Pan J."/>
            <person name="Luo Z.H."/>
            <person name="Li M."/>
        </authorList>
    </citation>
    <scope>NUCLEOTIDE SEQUENCE [LARGE SCALE GENOMIC DNA]</scope>
    <source>
        <strain evidence="3">SpSt-1065</strain>
    </source>
</reference>
<dbReference type="AlphaFoldDB" id="A0A7C5VX80"/>
<comment type="caution">
    <text evidence="3">The sequence shown here is derived from an EMBL/GenBank/DDBJ whole genome shotgun (WGS) entry which is preliminary data.</text>
</comment>
<dbReference type="InterPro" id="IPR010791">
    <property type="entry name" value="AttH_dom"/>
</dbReference>
<accession>A0A7C5VX80</accession>
<protein>
    <submittedName>
        <fullName evidence="3">Carotenoid 1,2-hydratase</fullName>
    </submittedName>
</protein>
<dbReference type="Pfam" id="PF17186">
    <property type="entry name" value="Lipocalin_9"/>
    <property type="match status" value="1"/>
</dbReference>
<dbReference type="Gene3D" id="2.40.370.10">
    <property type="entry name" value="AttH-like domain"/>
    <property type="match status" value="2"/>
</dbReference>
<dbReference type="Pfam" id="PF07143">
    <property type="entry name" value="CrtC"/>
    <property type="match status" value="1"/>
</dbReference>
<evidence type="ECO:0000256" key="1">
    <source>
        <dbReference type="SAM" id="SignalP"/>
    </source>
</evidence>
<proteinExistence type="predicted"/>
<dbReference type="PANTHER" id="PTHR38591:SF1">
    <property type="entry name" value="BLL1000 PROTEIN"/>
    <property type="match status" value="1"/>
</dbReference>
<dbReference type="SUPFAM" id="SSF159245">
    <property type="entry name" value="AttH-like"/>
    <property type="match status" value="1"/>
</dbReference>
<feature type="signal peptide" evidence="1">
    <location>
        <begin position="1"/>
        <end position="18"/>
    </location>
</feature>
<dbReference type="PROSITE" id="PS51257">
    <property type="entry name" value="PROKAR_LIPOPROTEIN"/>
    <property type="match status" value="1"/>
</dbReference>
<dbReference type="InterPro" id="IPR023374">
    <property type="entry name" value="AttH-like_dom_sf"/>
</dbReference>
<evidence type="ECO:0000259" key="2">
    <source>
        <dbReference type="Pfam" id="PF07143"/>
    </source>
</evidence>
<dbReference type="EMBL" id="DRWX01000021">
    <property type="protein sequence ID" value="HHM95680.1"/>
    <property type="molecule type" value="Genomic_DNA"/>
</dbReference>
<gene>
    <name evidence="3" type="ORF">ENM21_00455</name>
</gene>
<feature type="domain" description="AttH" evidence="2">
    <location>
        <begin position="64"/>
        <end position="220"/>
    </location>
</feature>
<sequence>MRRRMFLGWFALALSACAAGQEQPAAPQPTASSSPRPASFFLTPPPVVAPVEFPRDFGSHDVLTEWWYYTGHLTSAPHQRFGFEFVVFQVQRFGYPVVYAAHAAVTVVDRQTFHWDERVVALPQRQATWPLELVIADWRLFSDGQQDRLEAQARDFALSLELQAQRPPILHDGDGYFSWAPETGSYYYSRTRLTVRGTLEVEGERHAVSGLAWNDHQWGNFILGPGGWDWFALQLDDGTDLMLWQSRDATQRILTKSGTLLRPDGSILTLKAEQIGVSVTNRWRSPSSGAVYPSGWHLEIVSPNLVLIVTPLVLDQELRTLRSTGVIYWEGAVDVSGTHEGYPVRGQGYVELTGYAFQAS</sequence>
<name>A0A7C5VX80_THERO</name>
<dbReference type="PANTHER" id="PTHR38591">
    <property type="entry name" value="HYDROLASE"/>
    <property type="match status" value="1"/>
</dbReference>
<organism evidence="3">
    <name type="scientific">Thermomicrobium roseum</name>
    <dbReference type="NCBI Taxonomy" id="500"/>
    <lineage>
        <taxon>Bacteria</taxon>
        <taxon>Pseudomonadati</taxon>
        <taxon>Thermomicrobiota</taxon>
        <taxon>Thermomicrobia</taxon>
        <taxon>Thermomicrobiales</taxon>
        <taxon>Thermomicrobiaceae</taxon>
        <taxon>Thermomicrobium</taxon>
    </lineage>
</organism>